<feature type="compositionally biased region" description="Pro residues" evidence="1">
    <location>
        <begin position="597"/>
        <end position="607"/>
    </location>
</feature>
<comment type="caution">
    <text evidence="4">The sequence shown here is derived from an EMBL/GenBank/DDBJ whole genome shotgun (WGS) entry which is preliminary data.</text>
</comment>
<evidence type="ECO:0000313" key="4">
    <source>
        <dbReference type="EMBL" id="MBD8526752.1"/>
    </source>
</evidence>
<keyword evidence="3" id="KW-0732">Signal</keyword>
<sequence length="1358" mass="150197">MRKWACGIVWLCALQSALAVDLPSALSDWRAWALDQQEFRQCPLQASSQGQGRADYVCAWPGELRLQASAEGARFELQWQLYSDGWITLPGNAEHWPQDVRINGQPAAVVEHRNQPALFLPAGRYQFDGRFEWSRRPQSLAIPDAIALIRLEVDGQPIAPVQREQDELVLGRGASEAPEADAIDLRVFRRLADGLPAQLDTRLDLAVSGEAREIVLGPLLPPGYVAIDLETDVDWPVRLQADGSLRIQAQPDYAEITLRARATEPLVSLSMPNMAAPWPAQEIWSYQPDLTLRSSTARGKLQVDPLQAGVPDEWQNLPSFALGAGDSLEIEQRSRGLDSEQDNRLQLSRQAWLDYNGQGWSFRDQIQGLMLRDWRLDVRPPLQLESATANDEEQYLLITEGADGQTGVEWRAPRVNLSASLRHTQPDRPLPAGGWDIRFDRIDTTLNLPFGYRLLAAPGADSAEGSWLASWNLLELFIVSLITLFAWRLFGLPGAALSLLYLVLSHDEHNAPLWSLGVVLILGLLLRNLPAGRLQGLIRFGRAAVLVLLVLLTLPFAAGQLRLALHPQLEGSWVVREGLPDHGVAFELATDFKQAPMAPPPPPPAPLQAPGSAASRLEPDAAQLDRIEVTGSRIKKSDLWETYSSTSVLQAGRGLPEWQSGQRYRLHWSGPILADQEVRLWLSPPWLTRMLRVIAVLSLAGLLWQLFGRPRPKALINPAAVLLLAGLPWGAAEAQTTPDPALLQELAQRLGRAPDCVPDCSALARADLAIDEDRLRLRLQIHALGHSTLALPSDPLSLSIDRLRLDGRELQAVRRLDEQPSVAVERGVHVLEVEYRISADRIALAFPSKPYRLQLQAEDWLATGISEQRLLTETLRLSRMRKTDGQISSAPAQSFPPYVRVERHLNFALDWVTINTVRRIAPSEGGFSISLPLLPGEKVFGNQFKVRDGRIEIAVSDGEDSVRWDSTLDKQATLSLSAGALADHAETWRVLVSPMWSAEFSGLPESLPEPDQDGDDWHTFRFDPLPGETLNITLHRPTALQGATQAIDRVTQRSQLGRRASDHTLSFTLRATQGGERVLRLPEGAELSNVSRDRQALGLRLEAGELSLPVQPGEQQFEIRYRQTAELGMYQQTPMVALGLPAANISLDLVLPQDRWVWLAFGPANGPAVLIWGELLVLLGLAFALSRLRCTPLRWHHWLLLGLGFALFSWTAFAIVAGWLLAMGWRQRQGQQIESRFAFDAMQIGLAGLGIAALVALIAAIPYGLLGEPNMGISGNGSSAHRLSWFADQTDGALPQGSVVSLPLWAYRSAMLIWALWLANALLGWLRWALQAYSTGGLWRRLRKPKSASQPAEVGNQN</sequence>
<dbReference type="Proteomes" id="UP000613768">
    <property type="component" value="Unassembled WGS sequence"/>
</dbReference>
<name>A0AAW3ZNK3_9GAMM</name>
<feature type="transmembrane region" description="Helical" evidence="2">
    <location>
        <begin position="511"/>
        <end position="530"/>
    </location>
</feature>
<keyword evidence="2" id="KW-0472">Membrane</keyword>
<protein>
    <submittedName>
        <fullName evidence="4">Uncharacterized protein</fullName>
    </submittedName>
</protein>
<feature type="chain" id="PRO_5043509499" evidence="3">
    <location>
        <begin position="20"/>
        <end position="1358"/>
    </location>
</feature>
<reference evidence="4 5" key="1">
    <citation type="submission" date="2020-09" db="EMBL/GenBank/DDBJ databases">
        <title>Pseudoxanthomonas sp. CAU 1598 isolated from sand of Yaerae Beach.</title>
        <authorList>
            <person name="Kim W."/>
        </authorList>
    </citation>
    <scope>NUCLEOTIDE SEQUENCE [LARGE SCALE GENOMIC DNA]</scope>
    <source>
        <strain evidence="4 5">CAU 1598</strain>
    </source>
</reference>
<keyword evidence="5" id="KW-1185">Reference proteome</keyword>
<feature type="transmembrane region" description="Helical" evidence="2">
    <location>
        <begin position="1311"/>
        <end position="1330"/>
    </location>
</feature>
<feature type="transmembrane region" description="Helical" evidence="2">
    <location>
        <begin position="536"/>
        <end position="558"/>
    </location>
</feature>
<evidence type="ECO:0000313" key="5">
    <source>
        <dbReference type="Proteomes" id="UP000613768"/>
    </source>
</evidence>
<dbReference type="EMBL" id="JACYTR010000030">
    <property type="protein sequence ID" value="MBD8526752.1"/>
    <property type="molecule type" value="Genomic_DNA"/>
</dbReference>
<gene>
    <name evidence="4" type="ORF">IFO71_13500</name>
</gene>
<organism evidence="4 5">
    <name type="scientific">Pseudomarimonas arenosa</name>
    <dbReference type="NCBI Taxonomy" id="2774145"/>
    <lineage>
        <taxon>Bacteria</taxon>
        <taxon>Pseudomonadati</taxon>
        <taxon>Pseudomonadota</taxon>
        <taxon>Gammaproteobacteria</taxon>
        <taxon>Lysobacterales</taxon>
        <taxon>Lysobacteraceae</taxon>
        <taxon>Pseudomarimonas</taxon>
    </lineage>
</organism>
<feature type="transmembrane region" description="Helical" evidence="2">
    <location>
        <begin position="476"/>
        <end position="504"/>
    </location>
</feature>
<feature type="transmembrane region" description="Helical" evidence="2">
    <location>
        <begin position="1244"/>
        <end position="1266"/>
    </location>
</feature>
<feature type="transmembrane region" description="Helical" evidence="2">
    <location>
        <begin position="1198"/>
        <end position="1223"/>
    </location>
</feature>
<feature type="signal peptide" evidence="3">
    <location>
        <begin position="1"/>
        <end position="19"/>
    </location>
</feature>
<feature type="transmembrane region" description="Helical" evidence="2">
    <location>
        <begin position="1168"/>
        <end position="1186"/>
    </location>
</feature>
<keyword evidence="2" id="KW-1133">Transmembrane helix</keyword>
<evidence type="ECO:0000256" key="3">
    <source>
        <dbReference type="SAM" id="SignalP"/>
    </source>
</evidence>
<accession>A0AAW3ZNK3</accession>
<keyword evidence="2" id="KW-0812">Transmembrane</keyword>
<feature type="region of interest" description="Disordered" evidence="1">
    <location>
        <begin position="593"/>
        <end position="614"/>
    </location>
</feature>
<dbReference type="RefSeq" id="WP_192030174.1">
    <property type="nucleotide sequence ID" value="NZ_JACYTR010000030.1"/>
</dbReference>
<evidence type="ECO:0000256" key="2">
    <source>
        <dbReference type="SAM" id="Phobius"/>
    </source>
</evidence>
<proteinExistence type="predicted"/>
<evidence type="ECO:0000256" key="1">
    <source>
        <dbReference type="SAM" id="MobiDB-lite"/>
    </source>
</evidence>